<evidence type="ECO:0000256" key="1">
    <source>
        <dbReference type="SAM" id="SignalP"/>
    </source>
</evidence>
<dbReference type="OrthoDB" id="9903779at2"/>
<reference evidence="2 3" key="1">
    <citation type="submission" date="2017-06" db="EMBL/GenBank/DDBJ databases">
        <authorList>
            <person name="Kim H.J."/>
            <person name="Triplett B.A."/>
        </authorList>
    </citation>
    <scope>NUCLEOTIDE SEQUENCE [LARGE SCALE GENOMIC DNA]</scope>
    <source>
        <strain evidence="2 3">CGMCC 4.2132</strain>
    </source>
</reference>
<feature type="signal peptide" evidence="1">
    <location>
        <begin position="1"/>
        <end position="23"/>
    </location>
</feature>
<name>A0A239P7K6_9ACTN</name>
<dbReference type="AlphaFoldDB" id="A0A239P7K6"/>
<accession>A0A239P7K6</accession>
<dbReference type="RefSeq" id="WP_089213450.1">
    <property type="nucleotide sequence ID" value="NZ_FZOD01000096.1"/>
</dbReference>
<keyword evidence="3" id="KW-1185">Reference proteome</keyword>
<evidence type="ECO:0008006" key="4">
    <source>
        <dbReference type="Google" id="ProtNLM"/>
    </source>
</evidence>
<organism evidence="2 3">
    <name type="scientific">Streptosporangium subroseum</name>
    <dbReference type="NCBI Taxonomy" id="106412"/>
    <lineage>
        <taxon>Bacteria</taxon>
        <taxon>Bacillati</taxon>
        <taxon>Actinomycetota</taxon>
        <taxon>Actinomycetes</taxon>
        <taxon>Streptosporangiales</taxon>
        <taxon>Streptosporangiaceae</taxon>
        <taxon>Streptosporangium</taxon>
    </lineage>
</organism>
<proteinExistence type="predicted"/>
<sequence>MPPVMLGGLAAALLLASTAPAMAAAPVKPPTSAQLRAALITPEDLGDEYTPNPKRNREALDSKTARTKKCVKVIKALKPLLGSKAAVFIDEEGKPSGVKQFAISGTPAQMARWQTVGKVMVRDCIRGNTSADGVGGRITKLSIGKLGDWVYGIRYSETVPEAKISPIHAMDVVLIRVKNTVTLLVSDGFFATFDPGLSKRAARVAVPKLRDAQ</sequence>
<protein>
    <recommendedName>
        <fullName evidence="4">PknH-like extracellular domain-containing protein</fullName>
    </recommendedName>
</protein>
<dbReference type="Proteomes" id="UP000198282">
    <property type="component" value="Unassembled WGS sequence"/>
</dbReference>
<keyword evidence="1" id="KW-0732">Signal</keyword>
<feature type="chain" id="PRO_5012737758" description="PknH-like extracellular domain-containing protein" evidence="1">
    <location>
        <begin position="24"/>
        <end position="213"/>
    </location>
</feature>
<dbReference type="EMBL" id="FZOD01000096">
    <property type="protein sequence ID" value="SNT63040.1"/>
    <property type="molecule type" value="Genomic_DNA"/>
</dbReference>
<gene>
    <name evidence="2" type="ORF">SAMN05216276_10963</name>
</gene>
<evidence type="ECO:0000313" key="3">
    <source>
        <dbReference type="Proteomes" id="UP000198282"/>
    </source>
</evidence>
<evidence type="ECO:0000313" key="2">
    <source>
        <dbReference type="EMBL" id="SNT63040.1"/>
    </source>
</evidence>